<evidence type="ECO:0008006" key="4">
    <source>
        <dbReference type="Google" id="ProtNLM"/>
    </source>
</evidence>
<organism evidence="2 3">
    <name type="scientific">Streptomyces drozdowiczii</name>
    <dbReference type="NCBI Taxonomy" id="202862"/>
    <lineage>
        <taxon>Bacteria</taxon>
        <taxon>Bacillati</taxon>
        <taxon>Actinomycetota</taxon>
        <taxon>Actinomycetes</taxon>
        <taxon>Kitasatosporales</taxon>
        <taxon>Streptomycetaceae</taxon>
        <taxon>Streptomyces</taxon>
    </lineage>
</organism>
<evidence type="ECO:0000313" key="2">
    <source>
        <dbReference type="EMBL" id="UZK55645.1"/>
    </source>
</evidence>
<keyword evidence="1" id="KW-0812">Transmembrane</keyword>
<keyword evidence="1" id="KW-0472">Membrane</keyword>
<keyword evidence="1" id="KW-1133">Transmembrane helix</keyword>
<name>A0ABY6PUE0_9ACTN</name>
<dbReference type="RefSeq" id="WP_242442080.1">
    <property type="nucleotide sequence ID" value="NZ_CP098740.1"/>
</dbReference>
<gene>
    <name evidence="2" type="ORF">NEH16_17295</name>
</gene>
<evidence type="ECO:0000256" key="1">
    <source>
        <dbReference type="SAM" id="Phobius"/>
    </source>
</evidence>
<feature type="transmembrane region" description="Helical" evidence="1">
    <location>
        <begin position="28"/>
        <end position="49"/>
    </location>
</feature>
<reference evidence="2" key="1">
    <citation type="journal article" date="2022" name="Front. Microbiol.">
        <title>Mirubactin C rescues the lethal effect of cell wall biosynthesis mutations in Bacillus subtilis.</title>
        <authorList>
            <person name="Kepplinger B."/>
            <person name="Wen X."/>
            <person name="Tyler A.R."/>
            <person name="Kim B.Y."/>
            <person name="Brown J."/>
            <person name="Banks P."/>
            <person name="Dashti Y."/>
            <person name="Mackenzie E.S."/>
            <person name="Wills C."/>
            <person name="Kawai Y."/>
            <person name="Waldron K.J."/>
            <person name="Allenby N.E.E."/>
            <person name="Wu L.J."/>
            <person name="Hall M.J."/>
            <person name="Errington J."/>
        </authorList>
    </citation>
    <scope>NUCLEOTIDE SEQUENCE</scope>
    <source>
        <strain evidence="2">MDA8-470</strain>
    </source>
</reference>
<dbReference type="EMBL" id="CP098740">
    <property type="protein sequence ID" value="UZK55645.1"/>
    <property type="molecule type" value="Genomic_DNA"/>
</dbReference>
<dbReference type="Proteomes" id="UP001164963">
    <property type="component" value="Chromosome"/>
</dbReference>
<feature type="transmembrane region" description="Helical" evidence="1">
    <location>
        <begin position="54"/>
        <end position="72"/>
    </location>
</feature>
<protein>
    <recommendedName>
        <fullName evidence="4">TrbC/VirB2 family protein</fullName>
    </recommendedName>
</protein>
<accession>A0ABY6PUE0</accession>
<proteinExistence type="predicted"/>
<evidence type="ECO:0000313" key="3">
    <source>
        <dbReference type="Proteomes" id="UP001164963"/>
    </source>
</evidence>
<keyword evidence="3" id="KW-1185">Reference proteome</keyword>
<sequence length="114" mass="11779">MSYANTEMVQLAANGKVFTWVQDTISNVQTLAVSAAMAMAIVGTVLAYVKTKSWAGTLTAAILGAVVVFAVSNMDALSNMVDSEVPNAPQDKAAISVVQPHAPLDTAVSPADLL</sequence>